<reference evidence="1" key="1">
    <citation type="submission" date="2023-04" db="EMBL/GenBank/DDBJ databases">
        <title>Genome dynamics across the evolutionary transition to endosymbiosis.</title>
        <authorList>
            <person name="Siozios S."/>
            <person name="Nadal-Jimenez P."/>
            <person name="Azagi T."/>
            <person name="Sprong H."/>
            <person name="Frost C.L."/>
            <person name="Parratt S.R."/>
            <person name="Taylor G."/>
            <person name="Brettell L."/>
            <person name="Lew K.C."/>
            <person name="Croft L."/>
            <person name="King K.C."/>
            <person name="Brockhurst M.A."/>
            <person name="Hypsa V."/>
            <person name="Novakova E."/>
            <person name="Darby A.C."/>
            <person name="Hurst G.D.D."/>
        </authorList>
    </citation>
    <scope>NUCLEOTIDE SEQUENCE</scope>
    <source>
        <strain evidence="1">AIh</strain>
    </source>
</reference>
<dbReference type="AlphaFoldDB" id="A0AA95K8G5"/>
<evidence type="ECO:0000313" key="1">
    <source>
        <dbReference type="EMBL" id="WGL96273.1"/>
    </source>
</evidence>
<name>A0AA95K8G5_9GAMM</name>
<dbReference type="EMBL" id="CP123498">
    <property type="protein sequence ID" value="WGL96273.1"/>
    <property type="molecule type" value="Genomic_DNA"/>
</dbReference>
<accession>A0AA95K8G5</accession>
<organism evidence="1 2">
    <name type="scientific">Arsenophonus nasoniae</name>
    <name type="common">son-killer infecting Nasonia vitripennis</name>
    <dbReference type="NCBI Taxonomy" id="638"/>
    <lineage>
        <taxon>Bacteria</taxon>
        <taxon>Pseudomonadati</taxon>
        <taxon>Pseudomonadota</taxon>
        <taxon>Gammaproteobacteria</taxon>
        <taxon>Enterobacterales</taxon>
        <taxon>Morganellaceae</taxon>
        <taxon>Arsenophonus</taxon>
    </lineage>
</organism>
<dbReference type="InterPro" id="IPR036390">
    <property type="entry name" value="WH_DNA-bd_sf"/>
</dbReference>
<dbReference type="CDD" id="cd00090">
    <property type="entry name" value="HTH_ARSR"/>
    <property type="match status" value="1"/>
</dbReference>
<dbReference type="InterPro" id="IPR011991">
    <property type="entry name" value="ArsR-like_HTH"/>
</dbReference>
<dbReference type="GO" id="GO:0006355">
    <property type="term" value="P:regulation of DNA-templated transcription"/>
    <property type="evidence" value="ECO:0007669"/>
    <property type="project" value="UniProtKB-ARBA"/>
</dbReference>
<evidence type="ECO:0000313" key="2">
    <source>
        <dbReference type="Proteomes" id="UP001177597"/>
    </source>
</evidence>
<protein>
    <submittedName>
        <fullName evidence="1">Helix-turn-helix domain-containing protein</fullName>
    </submittedName>
</protein>
<proteinExistence type="predicted"/>
<dbReference type="SUPFAM" id="SSF46785">
    <property type="entry name" value="Winged helix' DNA-binding domain"/>
    <property type="match status" value="1"/>
</dbReference>
<dbReference type="Proteomes" id="UP001177597">
    <property type="component" value="Chromosome"/>
</dbReference>
<dbReference type="Gene3D" id="1.10.10.10">
    <property type="entry name" value="Winged helix-like DNA-binding domain superfamily/Winged helix DNA-binding domain"/>
    <property type="match status" value="1"/>
</dbReference>
<dbReference type="Pfam" id="PF25212">
    <property type="entry name" value="HVO_A0114"/>
    <property type="match status" value="1"/>
</dbReference>
<gene>
    <name evidence="1" type="ORF">QE207_06810</name>
</gene>
<dbReference type="RefSeq" id="WP_280629818.1">
    <property type="nucleotide sequence ID" value="NZ_CP123498.1"/>
</dbReference>
<sequence>MMNTLIVKVMSEQSAWEQMTADFKKTLSGKQIAEPFVHIFPSIEQLTKVMLQPNRLNIINEMAGAEPMSIRELARRLNRDFRAVHRDVKMMLDADIIERDDDKIVFPFKAVHFDFTIENKAA</sequence>
<dbReference type="InterPro" id="IPR036388">
    <property type="entry name" value="WH-like_DNA-bd_sf"/>
</dbReference>